<dbReference type="Gene3D" id="3.40.50.720">
    <property type="entry name" value="NAD(P)-binding Rossmann-like Domain"/>
    <property type="match status" value="2"/>
</dbReference>
<evidence type="ECO:0000313" key="6">
    <source>
        <dbReference type="Proteomes" id="UP000777438"/>
    </source>
</evidence>
<comment type="cofactor">
    <cofactor evidence="1">
        <name>FAD</name>
        <dbReference type="ChEBI" id="CHEBI:57692"/>
    </cofactor>
</comment>
<gene>
    <name evidence="5" type="ORF">B0T10DRAFT_466204</name>
</gene>
<dbReference type="EMBL" id="JAGPYM010000046">
    <property type="protein sequence ID" value="KAH6873417.1"/>
    <property type="molecule type" value="Genomic_DNA"/>
</dbReference>
<evidence type="ECO:0000256" key="4">
    <source>
        <dbReference type="ARBA" id="ARBA00023002"/>
    </source>
</evidence>
<keyword evidence="2" id="KW-0285">Flavoprotein</keyword>
<keyword evidence="6" id="KW-1185">Reference proteome</keyword>
<dbReference type="AlphaFoldDB" id="A0A9P9AKU6"/>
<evidence type="ECO:0000256" key="3">
    <source>
        <dbReference type="ARBA" id="ARBA00022827"/>
    </source>
</evidence>
<keyword evidence="4" id="KW-0560">Oxidoreductase</keyword>
<organism evidence="5 6">
    <name type="scientific">Thelonectria olida</name>
    <dbReference type="NCBI Taxonomy" id="1576542"/>
    <lineage>
        <taxon>Eukaryota</taxon>
        <taxon>Fungi</taxon>
        <taxon>Dikarya</taxon>
        <taxon>Ascomycota</taxon>
        <taxon>Pezizomycotina</taxon>
        <taxon>Sordariomycetes</taxon>
        <taxon>Hypocreomycetidae</taxon>
        <taxon>Hypocreales</taxon>
        <taxon>Nectriaceae</taxon>
        <taxon>Thelonectria</taxon>
    </lineage>
</organism>
<name>A0A9P9AKU6_9HYPO</name>
<comment type="caution">
    <text evidence="5">The sequence shown here is derived from an EMBL/GenBank/DDBJ whole genome shotgun (WGS) entry which is preliminary data.</text>
</comment>
<sequence>MASITILGAGITGLAIPSQLPRRYEITIIAKDLPGDPDSTEWASPWAGGIWMPIYGSRKPDQKIQLEAVAYLLRLAKTNPKSSAQEFEASGVKFKRAHVLALSDLDGMGHNIPINASGVGARLLKDVKDKEVIPIRSETVLVRTNYDKPDEARQGLLGSFHICDSLG</sequence>
<evidence type="ECO:0000256" key="2">
    <source>
        <dbReference type="ARBA" id="ARBA00022630"/>
    </source>
</evidence>
<reference evidence="5 6" key="1">
    <citation type="journal article" date="2021" name="Nat. Commun.">
        <title>Genetic determinants of endophytism in the Arabidopsis root mycobiome.</title>
        <authorList>
            <person name="Mesny F."/>
            <person name="Miyauchi S."/>
            <person name="Thiergart T."/>
            <person name="Pickel B."/>
            <person name="Atanasova L."/>
            <person name="Karlsson M."/>
            <person name="Huettel B."/>
            <person name="Barry K.W."/>
            <person name="Haridas S."/>
            <person name="Chen C."/>
            <person name="Bauer D."/>
            <person name="Andreopoulos W."/>
            <person name="Pangilinan J."/>
            <person name="LaButti K."/>
            <person name="Riley R."/>
            <person name="Lipzen A."/>
            <person name="Clum A."/>
            <person name="Drula E."/>
            <person name="Henrissat B."/>
            <person name="Kohler A."/>
            <person name="Grigoriev I.V."/>
            <person name="Martin F.M."/>
            <person name="Hacquard S."/>
        </authorList>
    </citation>
    <scope>NUCLEOTIDE SEQUENCE [LARGE SCALE GENOMIC DNA]</scope>
    <source>
        <strain evidence="5 6">MPI-CAGE-CH-0241</strain>
    </source>
</reference>
<dbReference type="Proteomes" id="UP000777438">
    <property type="component" value="Unassembled WGS sequence"/>
</dbReference>
<dbReference type="GO" id="GO:0003884">
    <property type="term" value="F:D-amino-acid oxidase activity"/>
    <property type="evidence" value="ECO:0007669"/>
    <property type="project" value="InterPro"/>
</dbReference>
<dbReference type="GO" id="GO:0071949">
    <property type="term" value="F:FAD binding"/>
    <property type="evidence" value="ECO:0007669"/>
    <property type="project" value="InterPro"/>
</dbReference>
<dbReference type="InterPro" id="IPR023209">
    <property type="entry name" value="DAO"/>
</dbReference>
<dbReference type="PANTHER" id="PTHR11530">
    <property type="entry name" value="D-AMINO ACID OXIDASE"/>
    <property type="match status" value="1"/>
</dbReference>
<protein>
    <recommendedName>
        <fullName evidence="7">FAD dependent oxidoreductase domain-containing protein</fullName>
    </recommendedName>
</protein>
<evidence type="ECO:0000256" key="1">
    <source>
        <dbReference type="ARBA" id="ARBA00001974"/>
    </source>
</evidence>
<dbReference type="Gene3D" id="3.30.9.10">
    <property type="entry name" value="D-Amino Acid Oxidase, subunit A, domain 2"/>
    <property type="match status" value="2"/>
</dbReference>
<evidence type="ECO:0008006" key="7">
    <source>
        <dbReference type="Google" id="ProtNLM"/>
    </source>
</evidence>
<proteinExistence type="predicted"/>
<dbReference type="GO" id="GO:0005737">
    <property type="term" value="C:cytoplasm"/>
    <property type="evidence" value="ECO:0007669"/>
    <property type="project" value="TreeGrafter"/>
</dbReference>
<dbReference type="OrthoDB" id="2015447at2759"/>
<accession>A0A9P9AKU6</accession>
<evidence type="ECO:0000313" key="5">
    <source>
        <dbReference type="EMBL" id="KAH6873417.1"/>
    </source>
</evidence>
<dbReference type="PANTHER" id="PTHR11530:SF11">
    <property type="entry name" value="D-ASPARTATE OXIDASE"/>
    <property type="match status" value="1"/>
</dbReference>
<dbReference type="GO" id="GO:0019478">
    <property type="term" value="P:D-amino acid catabolic process"/>
    <property type="evidence" value="ECO:0007669"/>
    <property type="project" value="TreeGrafter"/>
</dbReference>
<keyword evidence="3" id="KW-0274">FAD</keyword>